<keyword evidence="2" id="KW-1133">Transmembrane helix</keyword>
<keyword evidence="4" id="KW-1185">Reference proteome</keyword>
<dbReference type="Proteomes" id="UP001623349">
    <property type="component" value="Unassembled WGS sequence"/>
</dbReference>
<evidence type="ECO:0000256" key="1">
    <source>
        <dbReference type="SAM" id="MobiDB-lite"/>
    </source>
</evidence>
<proteinExistence type="predicted"/>
<dbReference type="PANTHER" id="PTHR35974">
    <property type="entry name" value="NONCOMPACT MYELIN-ASSOCIATED PROTEIN"/>
    <property type="match status" value="1"/>
</dbReference>
<keyword evidence="2" id="KW-0472">Membrane</keyword>
<gene>
    <name evidence="3" type="ORF">APTSU1_000430900</name>
</gene>
<protein>
    <submittedName>
        <fullName evidence="3">Noncompact myelin-associated protein</fullName>
    </submittedName>
</protein>
<dbReference type="InterPro" id="IPR038940">
    <property type="entry name" value="NCMAP"/>
</dbReference>
<feature type="region of interest" description="Disordered" evidence="1">
    <location>
        <begin position="59"/>
        <end position="84"/>
    </location>
</feature>
<keyword evidence="2" id="KW-0812">Transmembrane</keyword>
<feature type="transmembrane region" description="Helical" evidence="2">
    <location>
        <begin position="30"/>
        <end position="49"/>
    </location>
</feature>
<comment type="caution">
    <text evidence="3">The sequence shown here is derived from an EMBL/GenBank/DDBJ whole genome shotgun (WGS) entry which is preliminary data.</text>
</comment>
<organism evidence="3 4">
    <name type="scientific">Apodemus speciosus</name>
    <name type="common">Large Japanese field mouse</name>
    <dbReference type="NCBI Taxonomy" id="105296"/>
    <lineage>
        <taxon>Eukaryota</taxon>
        <taxon>Metazoa</taxon>
        <taxon>Chordata</taxon>
        <taxon>Craniata</taxon>
        <taxon>Vertebrata</taxon>
        <taxon>Euteleostomi</taxon>
        <taxon>Mammalia</taxon>
        <taxon>Eutheria</taxon>
        <taxon>Euarchontoglires</taxon>
        <taxon>Glires</taxon>
        <taxon>Rodentia</taxon>
        <taxon>Myomorpha</taxon>
        <taxon>Muroidea</taxon>
        <taxon>Muridae</taxon>
        <taxon>Murinae</taxon>
        <taxon>Apodemus</taxon>
    </lineage>
</organism>
<dbReference type="PANTHER" id="PTHR35974:SF1">
    <property type="entry name" value="NONCOMPACT MYELIN-ASSOCIATED PROTEIN"/>
    <property type="match status" value="1"/>
</dbReference>
<dbReference type="EMBL" id="BAAFST010000004">
    <property type="protein sequence ID" value="GAB1289079.1"/>
    <property type="molecule type" value="Genomic_DNA"/>
</dbReference>
<evidence type="ECO:0000313" key="3">
    <source>
        <dbReference type="EMBL" id="GAB1289079.1"/>
    </source>
</evidence>
<sequence length="182" mass="19503">MTTATTLGDAVFSLNMTRGEDALYKRFCRYGGTIVVVVIIIVTLVLILLKMYNSENEDQAGAGAQEPNTCPSCPGPKQQWQPADPATVTFDLPMSMWRLSDPALVPSLPLQRAFMSRSHSAGNFTEFFLVGKLRHLSYSPAADVLACALTIPATSASLLPPNQGSGDILLLPDEKLCAGETG</sequence>
<accession>A0ABQ0EPT8</accession>
<reference evidence="3 4" key="1">
    <citation type="submission" date="2024-08" db="EMBL/GenBank/DDBJ databases">
        <title>The draft genome of Apodemus speciosus.</title>
        <authorList>
            <person name="Nabeshima K."/>
            <person name="Suzuki S."/>
            <person name="Onuma M."/>
        </authorList>
    </citation>
    <scope>NUCLEOTIDE SEQUENCE [LARGE SCALE GENOMIC DNA]</scope>
    <source>
        <strain evidence="3">IB14-021</strain>
    </source>
</reference>
<evidence type="ECO:0000313" key="4">
    <source>
        <dbReference type="Proteomes" id="UP001623349"/>
    </source>
</evidence>
<evidence type="ECO:0000256" key="2">
    <source>
        <dbReference type="SAM" id="Phobius"/>
    </source>
</evidence>
<name>A0ABQ0EPT8_APOSI</name>